<reference evidence="2 3" key="1">
    <citation type="submission" date="2019-03" db="EMBL/GenBank/DDBJ databases">
        <title>Genomic Encyclopedia of Type Strains, Phase IV (KMG-IV): sequencing the most valuable type-strain genomes for metagenomic binning, comparative biology and taxonomic classification.</title>
        <authorList>
            <person name="Goeker M."/>
        </authorList>
    </citation>
    <scope>NUCLEOTIDE SEQUENCE [LARGE SCALE GENOMIC DNA]</scope>
    <source>
        <strain evidence="2 3">DSM 24979</strain>
    </source>
</reference>
<evidence type="ECO:0000313" key="2">
    <source>
        <dbReference type="EMBL" id="TCL45000.1"/>
    </source>
</evidence>
<keyword evidence="1" id="KW-0472">Membrane</keyword>
<dbReference type="InterPro" id="IPR025671">
    <property type="entry name" value="HXXEE"/>
</dbReference>
<keyword evidence="1" id="KW-0812">Transmembrane</keyword>
<keyword evidence="3" id="KW-1185">Reference proteome</keyword>
<gene>
    <name evidence="2" type="ORF">EDD69_1211</name>
</gene>
<protein>
    <submittedName>
        <fullName evidence="2">Uncharacterized protein with HXXEE motif</fullName>
    </submittedName>
</protein>
<dbReference type="OrthoDB" id="2966925at2"/>
<feature type="transmembrane region" description="Helical" evidence="1">
    <location>
        <begin position="86"/>
        <end position="108"/>
    </location>
</feature>
<evidence type="ECO:0000256" key="1">
    <source>
        <dbReference type="SAM" id="Phobius"/>
    </source>
</evidence>
<dbReference type="Pfam" id="PF13787">
    <property type="entry name" value="HXXEE"/>
    <property type="match status" value="1"/>
</dbReference>
<sequence>MMKREKKKSIHPYQILWLLPIVFAIHNIEELPFLQGWANEILDDYPFLARLYELKNVAIAMVLLTLTVSIIVWMEYKKRSRITLHLTVFCICLLLVNGVVHAGQFFVYRHYVPGLISAVVLMIPYMAYILYLFVKNNRIQMREIFVYLVFSVIAMNPLIIVFLLISSLLAG</sequence>
<dbReference type="AlphaFoldDB" id="A0A4R1Q8Y9"/>
<feature type="transmembrane region" description="Helical" evidence="1">
    <location>
        <begin position="54"/>
        <end position="74"/>
    </location>
</feature>
<organism evidence="2 3">
    <name type="scientific">Thermolongibacillus altinsuensis</name>
    <dbReference type="NCBI Taxonomy" id="575256"/>
    <lineage>
        <taxon>Bacteria</taxon>
        <taxon>Bacillati</taxon>
        <taxon>Bacillota</taxon>
        <taxon>Bacilli</taxon>
        <taxon>Bacillales</taxon>
        <taxon>Anoxybacillaceae</taxon>
        <taxon>Thermolongibacillus</taxon>
    </lineage>
</organism>
<dbReference type="Proteomes" id="UP000295658">
    <property type="component" value="Unassembled WGS sequence"/>
</dbReference>
<dbReference type="EMBL" id="SLUL01000021">
    <property type="protein sequence ID" value="TCL45000.1"/>
    <property type="molecule type" value="Genomic_DNA"/>
</dbReference>
<accession>A0A4R1Q8Y9</accession>
<feature type="transmembrane region" description="Helical" evidence="1">
    <location>
        <begin position="145"/>
        <end position="170"/>
    </location>
</feature>
<feature type="transmembrane region" description="Helical" evidence="1">
    <location>
        <begin position="114"/>
        <end position="133"/>
    </location>
</feature>
<comment type="caution">
    <text evidence="2">The sequence shown here is derived from an EMBL/GenBank/DDBJ whole genome shotgun (WGS) entry which is preliminary data.</text>
</comment>
<dbReference type="RefSeq" id="WP_132949535.1">
    <property type="nucleotide sequence ID" value="NZ_SLUL01000021.1"/>
</dbReference>
<name>A0A4R1Q8Y9_9BACL</name>
<evidence type="ECO:0000313" key="3">
    <source>
        <dbReference type="Proteomes" id="UP000295658"/>
    </source>
</evidence>
<keyword evidence="1" id="KW-1133">Transmembrane helix</keyword>
<proteinExistence type="predicted"/>